<name>S0ETF2_CHTCT</name>
<dbReference type="EMBL" id="HF951689">
    <property type="protein sequence ID" value="CCW34779.1"/>
    <property type="molecule type" value="Genomic_DNA"/>
</dbReference>
<dbReference type="KEGG" id="ccz:CCALI_00957"/>
<reference evidence="2" key="1">
    <citation type="submission" date="2013-03" db="EMBL/GenBank/DDBJ databases">
        <title>Genome sequence of Chthonomonas calidirosea, the first sequenced genome from the Armatimonadetes phylum (formally candidate division OP10).</title>
        <authorList>
            <person name="Lee K.C.Y."/>
            <person name="Morgan X.C."/>
            <person name="Dunfield P.F."/>
            <person name="Tamas I."/>
            <person name="Houghton K.M."/>
            <person name="Vyssotski M."/>
            <person name="Ryan J.L.J."/>
            <person name="Lagutin K."/>
            <person name="McDonald I.R."/>
            <person name="Stott M.B."/>
        </authorList>
    </citation>
    <scope>NUCLEOTIDE SEQUENCE [LARGE SCALE GENOMIC DNA]</scope>
    <source>
        <strain evidence="2">DSM 23976 / ICMP 18418 / T49</strain>
    </source>
</reference>
<keyword evidence="2" id="KW-1185">Reference proteome</keyword>
<gene>
    <name evidence="1" type="ORF">CCALI_00957</name>
</gene>
<sequence>MVCLVIQNQGPLAFPDKAVLNGGFGAASGASAWWAALCSTIRIAIEILMQLVYGYSDLQHC</sequence>
<evidence type="ECO:0000313" key="1">
    <source>
        <dbReference type="EMBL" id="CCW34779.1"/>
    </source>
</evidence>
<dbReference type="InParanoid" id="S0ETF2"/>
<protein>
    <submittedName>
        <fullName evidence="1">Uncharacterized protein</fullName>
    </submittedName>
</protein>
<dbReference type="AlphaFoldDB" id="S0ETF2"/>
<dbReference type="Proteomes" id="UP000014227">
    <property type="component" value="Chromosome I"/>
</dbReference>
<proteinExistence type="predicted"/>
<accession>S0ETF2</accession>
<organism evidence="1 2">
    <name type="scientific">Chthonomonas calidirosea (strain DSM 23976 / ICMP 18418 / T49)</name>
    <dbReference type="NCBI Taxonomy" id="1303518"/>
    <lineage>
        <taxon>Bacteria</taxon>
        <taxon>Bacillati</taxon>
        <taxon>Armatimonadota</taxon>
        <taxon>Chthonomonadia</taxon>
        <taxon>Chthonomonadales</taxon>
        <taxon>Chthonomonadaceae</taxon>
        <taxon>Chthonomonas</taxon>
    </lineage>
</organism>
<dbReference type="HOGENOM" id="CLU_2914085_0_0_0"/>
<evidence type="ECO:0000313" key="2">
    <source>
        <dbReference type="Proteomes" id="UP000014227"/>
    </source>
</evidence>